<dbReference type="STRING" id="7395.A0A1A9ULP8"/>
<evidence type="ECO:0000313" key="1">
    <source>
        <dbReference type="EnsemblMetazoa" id="GAUT008492-PA"/>
    </source>
</evidence>
<dbReference type="Proteomes" id="UP000078200">
    <property type="component" value="Unassembled WGS sequence"/>
</dbReference>
<dbReference type="EnsemblMetazoa" id="GAUT008492-RA">
    <property type="protein sequence ID" value="GAUT008492-PA"/>
    <property type="gene ID" value="GAUT008492"/>
</dbReference>
<dbReference type="AlphaFoldDB" id="A0A1A9ULP8"/>
<accession>A0A1A9ULP8</accession>
<evidence type="ECO:0000313" key="2">
    <source>
        <dbReference type="Proteomes" id="UP000078200"/>
    </source>
</evidence>
<reference evidence="1" key="1">
    <citation type="submission" date="2020-05" db="UniProtKB">
        <authorList>
            <consortium name="EnsemblMetazoa"/>
        </authorList>
    </citation>
    <scope>IDENTIFICATION</scope>
    <source>
        <strain evidence="1">TTRI</strain>
    </source>
</reference>
<dbReference type="VEuPathDB" id="VectorBase:GAUT008492"/>
<organism evidence="1 2">
    <name type="scientific">Glossina austeni</name>
    <name type="common">Savannah tsetse fly</name>
    <dbReference type="NCBI Taxonomy" id="7395"/>
    <lineage>
        <taxon>Eukaryota</taxon>
        <taxon>Metazoa</taxon>
        <taxon>Ecdysozoa</taxon>
        <taxon>Arthropoda</taxon>
        <taxon>Hexapoda</taxon>
        <taxon>Insecta</taxon>
        <taxon>Pterygota</taxon>
        <taxon>Neoptera</taxon>
        <taxon>Endopterygota</taxon>
        <taxon>Diptera</taxon>
        <taxon>Brachycera</taxon>
        <taxon>Muscomorpha</taxon>
        <taxon>Hippoboscoidea</taxon>
        <taxon>Glossinidae</taxon>
        <taxon>Glossina</taxon>
    </lineage>
</organism>
<name>A0A1A9ULP8_GLOAU</name>
<proteinExistence type="predicted"/>
<sequence>MKFTDNLHSADNTHINYDPEFIDQQECSQPASLPLSYILPFIPDNAYKQRILIRNKKGNGFRPVCKYQHVGNIDDIFLQESKLRSRSLAPLKPLRSVEGRENVAIESVPERSTPFCSRIVSLILEEHKYSSFRCGQYVTPYINTILKYIEHNLKTDSFNYNNIVGVVKHKYNTNKFAAQDN</sequence>
<protein>
    <submittedName>
        <fullName evidence="1">Uncharacterized protein</fullName>
    </submittedName>
</protein>
<keyword evidence="2" id="KW-1185">Reference proteome</keyword>